<proteinExistence type="predicted"/>
<sequence length="542" mass="59827">MYRPVYASITRLDSEELASIGRPRDIDAFLLVFEQRESESPASPSLSNRGSSPPPRESSTPEIIDLTSSRSSTPDSTPRSPESSKASVSYTPQTNSVCALHDTVECHVVCLMTTTSKMDVNSMDVNSMDSRSGRKLIGIAELTYPELPEGGFGDLTVSRIISIIDPNTLLLLFPPTTPPQKLVSVAADPVITNNSSTESCQAQMLAYLPDPVVTTESCQPQILPPEAVSVITYNSSTESSQPQMLAPVGGPVVSNNFSTESCQTQMLIPLADPSIINNSRNESCQASSSSDDNDASDEDRSDDDHEEESCNLNGRVYQELPAPSVGKCYQTMLRHKEEEDRQEKDRREAEEKAKEEKRMKKKRLAEEKRERKKQRQIEEGQKLLGKEKKKLPKQQNQPAEEQEEKKTRSKKELKQKKSQKVKSNGNSSSAIDYAADNDSGVSLASTGCDPSSHSATPQTLAQSTAEDDQMNDQVHFANYPVNQALIENFDCNANFPSGLEDAELALDELIKETEQGNFSFNLSSSCLNNQTDFSNFLNFNRQ</sequence>
<accession>A0ACC2NNX8</accession>
<dbReference type="EMBL" id="CM056743">
    <property type="protein sequence ID" value="KAJ8672568.1"/>
    <property type="molecule type" value="Genomic_DNA"/>
</dbReference>
<keyword evidence="2" id="KW-1185">Reference proteome</keyword>
<evidence type="ECO:0000313" key="1">
    <source>
        <dbReference type="EMBL" id="KAJ8672568.1"/>
    </source>
</evidence>
<comment type="caution">
    <text evidence="1">The sequence shown here is derived from an EMBL/GenBank/DDBJ whole genome shotgun (WGS) entry which is preliminary data.</text>
</comment>
<protein>
    <submittedName>
        <fullName evidence="1">Uncharacterized protein</fullName>
    </submittedName>
</protein>
<evidence type="ECO:0000313" key="2">
    <source>
        <dbReference type="Proteomes" id="UP001239111"/>
    </source>
</evidence>
<name>A0ACC2NNX8_9HYME</name>
<organism evidence="1 2">
    <name type="scientific">Eretmocerus hayati</name>
    <dbReference type="NCBI Taxonomy" id="131215"/>
    <lineage>
        <taxon>Eukaryota</taxon>
        <taxon>Metazoa</taxon>
        <taxon>Ecdysozoa</taxon>
        <taxon>Arthropoda</taxon>
        <taxon>Hexapoda</taxon>
        <taxon>Insecta</taxon>
        <taxon>Pterygota</taxon>
        <taxon>Neoptera</taxon>
        <taxon>Endopterygota</taxon>
        <taxon>Hymenoptera</taxon>
        <taxon>Apocrita</taxon>
        <taxon>Proctotrupomorpha</taxon>
        <taxon>Chalcidoidea</taxon>
        <taxon>Aphelinidae</taxon>
        <taxon>Aphelininae</taxon>
        <taxon>Eretmocerus</taxon>
    </lineage>
</organism>
<dbReference type="Proteomes" id="UP001239111">
    <property type="component" value="Chromosome 3"/>
</dbReference>
<reference evidence="1" key="1">
    <citation type="submission" date="2023-04" db="EMBL/GenBank/DDBJ databases">
        <title>A chromosome-level genome assembly of the parasitoid wasp Eretmocerus hayati.</title>
        <authorList>
            <person name="Zhong Y."/>
            <person name="Liu S."/>
            <person name="Liu Y."/>
        </authorList>
    </citation>
    <scope>NUCLEOTIDE SEQUENCE</scope>
    <source>
        <strain evidence="1">ZJU_SS_LIU_2023</strain>
    </source>
</reference>
<gene>
    <name evidence="1" type="ORF">QAD02_003827</name>
</gene>